<dbReference type="Proteomes" id="UP000659388">
    <property type="component" value="Unassembled WGS sequence"/>
</dbReference>
<accession>A0A937FAC5</accession>
<gene>
    <name evidence="2" type="ORF">JL102_12400</name>
</gene>
<dbReference type="SUPFAM" id="SSF53300">
    <property type="entry name" value="vWA-like"/>
    <property type="match status" value="1"/>
</dbReference>
<evidence type="ECO:0000313" key="3">
    <source>
        <dbReference type="Proteomes" id="UP000659388"/>
    </source>
</evidence>
<proteinExistence type="predicted"/>
<keyword evidence="1" id="KW-1133">Transmembrane helix</keyword>
<reference evidence="2" key="1">
    <citation type="submission" date="2021-01" db="EMBL/GenBank/DDBJ databases">
        <title>Fulvivirga kasyanovii gen. nov., sp nov., a novel member of the phylum Bacteroidetes isolated from seawater in a mussel farm.</title>
        <authorList>
            <person name="Zhao L.-H."/>
            <person name="Wang Z.-J."/>
        </authorList>
    </citation>
    <scope>NUCLEOTIDE SEQUENCE</scope>
    <source>
        <strain evidence="2">2943</strain>
    </source>
</reference>
<feature type="transmembrane region" description="Helical" evidence="1">
    <location>
        <begin position="12"/>
        <end position="30"/>
    </location>
</feature>
<dbReference type="RefSeq" id="WP_202244735.1">
    <property type="nucleotide sequence ID" value="NZ_JAESIY010000006.1"/>
</dbReference>
<organism evidence="2 3">
    <name type="scientific">Fulvivirga sediminis</name>
    <dbReference type="NCBI Taxonomy" id="2803949"/>
    <lineage>
        <taxon>Bacteria</taxon>
        <taxon>Pseudomonadati</taxon>
        <taxon>Bacteroidota</taxon>
        <taxon>Cytophagia</taxon>
        <taxon>Cytophagales</taxon>
        <taxon>Fulvivirgaceae</taxon>
        <taxon>Fulvivirga</taxon>
    </lineage>
</organism>
<dbReference type="PANTHER" id="PTHR37947">
    <property type="entry name" value="BLL2462 PROTEIN"/>
    <property type="match status" value="1"/>
</dbReference>
<name>A0A937FAC5_9BACT</name>
<dbReference type="EMBL" id="JAESIY010000006">
    <property type="protein sequence ID" value="MBL3656938.1"/>
    <property type="molecule type" value="Genomic_DNA"/>
</dbReference>
<feature type="transmembrane region" description="Helical" evidence="1">
    <location>
        <begin position="675"/>
        <end position="692"/>
    </location>
</feature>
<protein>
    <submittedName>
        <fullName evidence="2">VWA domain-containing protein</fullName>
    </submittedName>
</protein>
<keyword evidence="1" id="KW-0472">Membrane</keyword>
<keyword evidence="1" id="KW-0812">Transmembrane</keyword>
<keyword evidence="3" id="KW-1185">Reference proteome</keyword>
<dbReference type="AlphaFoldDB" id="A0A937FAC5"/>
<comment type="caution">
    <text evidence="2">The sequence shown here is derived from an EMBL/GenBank/DDBJ whole genome shotgun (WGS) entry which is preliminary data.</text>
</comment>
<evidence type="ECO:0000313" key="2">
    <source>
        <dbReference type="EMBL" id="MBL3656938.1"/>
    </source>
</evidence>
<feature type="transmembrane region" description="Helical" evidence="1">
    <location>
        <begin position="42"/>
        <end position="64"/>
    </location>
</feature>
<evidence type="ECO:0000256" key="1">
    <source>
        <dbReference type="SAM" id="Phobius"/>
    </source>
</evidence>
<dbReference type="PANTHER" id="PTHR37947:SF1">
    <property type="entry name" value="BLL2462 PROTEIN"/>
    <property type="match status" value="1"/>
</dbReference>
<dbReference type="InterPro" id="IPR036465">
    <property type="entry name" value="vWFA_dom_sf"/>
</dbReference>
<sequence>MQKPALIFESSPWFILLCLLAGLGYAYLLYHKNGPWSVQTNRVLFVIRSIVVAALAALLVSPVLKQVINNVEEPTIVVAIDNSGSISEVNDSSRLLQIKDKLNALGEQVSGGQRIEYRTLSGETLAEMPDQIHYSEQSTDLNNLLDKIKSDYEGRNLGSVVLVSDGIYNQGISPTFSDYNFKINTIGLGDTIPKSDISISSLLYNKVSYQGNKFPLAVQVDHKNFDNQSVTVSVSKSGKLIDKKNVMLGRSGEPREVSFLIDAENSGFQRYQVEVGRKDGEFTYSNNVKQAYVEVIEGKEQIAIVASAPHPDIKAIKAAIESNANYSIDEYIMSIPKDINRLNASTKKYDLVIFHQLPDGRNMDNRFRQRMAKDEVSTLYVYGGNTRMSSFNQLNGVLSIQAVPNEYDNVAASFNQGFSSFKLTDELQQAFKNWPPIVVPFGRINQSQGAEMLLKQKVGSIETAKPLIAVSAEGSLKKGLILADGIWKWRMFDYASKGNNDLFNELITKLIQYLSSKEDKRKFKVYPLKNEFLTNEKVIFDTEVYNELYERVYGNKIDLVIENSQGESFNYSYVTNENNTTYVISGLDEGVYTYTASTLLSNSRREVKGEFLVKELQLENLNLTADFNLLRKLSDQSGGDFYHSSEMNKLEAQLVENKAKGIIHSQEKYLPFIQLKWLFFLLLALISTEWFIRKYSGSY</sequence>